<keyword evidence="1" id="KW-0472">Membrane</keyword>
<evidence type="ECO:0000313" key="2">
    <source>
        <dbReference type="EMBL" id="SVC98585.1"/>
    </source>
</evidence>
<sequence>VNDTRTKIVICIFLVVATFCIYSQVEDHEFTNFDDAIHCCLGVYATGLTSENVKWAFTTFATG</sequence>
<dbReference type="EMBL" id="UINC01122644">
    <property type="protein sequence ID" value="SVC98585.1"/>
    <property type="molecule type" value="Genomic_DNA"/>
</dbReference>
<feature type="non-terminal residue" evidence="2">
    <location>
        <position position="1"/>
    </location>
</feature>
<organism evidence="2">
    <name type="scientific">marine metagenome</name>
    <dbReference type="NCBI Taxonomy" id="408172"/>
    <lineage>
        <taxon>unclassified sequences</taxon>
        <taxon>metagenomes</taxon>
        <taxon>ecological metagenomes</taxon>
    </lineage>
</organism>
<accession>A0A382RN57</accession>
<keyword evidence="1" id="KW-0812">Transmembrane</keyword>
<protein>
    <submittedName>
        <fullName evidence="2">Uncharacterized protein</fullName>
    </submittedName>
</protein>
<name>A0A382RN57_9ZZZZ</name>
<feature type="transmembrane region" description="Helical" evidence="1">
    <location>
        <begin position="7"/>
        <end position="25"/>
    </location>
</feature>
<evidence type="ECO:0000256" key="1">
    <source>
        <dbReference type="SAM" id="Phobius"/>
    </source>
</evidence>
<keyword evidence="1" id="KW-1133">Transmembrane helix</keyword>
<proteinExistence type="predicted"/>
<reference evidence="2" key="1">
    <citation type="submission" date="2018-05" db="EMBL/GenBank/DDBJ databases">
        <authorList>
            <person name="Lanie J.A."/>
            <person name="Ng W.-L."/>
            <person name="Kazmierczak K.M."/>
            <person name="Andrzejewski T.M."/>
            <person name="Davidsen T.M."/>
            <person name="Wayne K.J."/>
            <person name="Tettelin H."/>
            <person name="Glass J.I."/>
            <person name="Rusch D."/>
            <person name="Podicherti R."/>
            <person name="Tsui H.-C.T."/>
            <person name="Winkler M.E."/>
        </authorList>
    </citation>
    <scope>NUCLEOTIDE SEQUENCE</scope>
</reference>
<dbReference type="AlphaFoldDB" id="A0A382RN57"/>
<feature type="non-terminal residue" evidence="2">
    <location>
        <position position="63"/>
    </location>
</feature>
<gene>
    <name evidence="2" type="ORF">METZ01_LOCUS351439</name>
</gene>